<feature type="compositionally biased region" description="Low complexity" evidence="1">
    <location>
        <begin position="634"/>
        <end position="646"/>
    </location>
</feature>
<feature type="region of interest" description="Disordered" evidence="1">
    <location>
        <begin position="607"/>
        <end position="648"/>
    </location>
</feature>
<name>A0A6G1IRC4_9PLEO</name>
<reference evidence="3" key="1">
    <citation type="journal article" date="2020" name="Stud. Mycol.">
        <title>101 Dothideomycetes genomes: a test case for predicting lifestyles and emergence of pathogens.</title>
        <authorList>
            <person name="Haridas S."/>
            <person name="Albert R."/>
            <person name="Binder M."/>
            <person name="Bloem J."/>
            <person name="Labutti K."/>
            <person name="Salamov A."/>
            <person name="Andreopoulos B."/>
            <person name="Baker S."/>
            <person name="Barry K."/>
            <person name="Bills G."/>
            <person name="Bluhm B."/>
            <person name="Cannon C."/>
            <person name="Castanera R."/>
            <person name="Culley D."/>
            <person name="Daum C."/>
            <person name="Ezra D."/>
            <person name="Gonzalez J."/>
            <person name="Henrissat B."/>
            <person name="Kuo A."/>
            <person name="Liang C."/>
            <person name="Lipzen A."/>
            <person name="Lutzoni F."/>
            <person name="Magnuson J."/>
            <person name="Mondo S."/>
            <person name="Nolan M."/>
            <person name="Ohm R."/>
            <person name="Pangilinan J."/>
            <person name="Park H.-J."/>
            <person name="Ramirez L."/>
            <person name="Alfaro M."/>
            <person name="Sun H."/>
            <person name="Tritt A."/>
            <person name="Yoshinaga Y."/>
            <person name="Zwiers L.-H."/>
            <person name="Turgeon B."/>
            <person name="Goodwin S."/>
            <person name="Spatafora J."/>
            <person name="Crous P."/>
            <person name="Grigoriev I."/>
        </authorList>
    </citation>
    <scope>NUCLEOTIDE SEQUENCE</scope>
    <source>
        <strain evidence="3">CBS 122367</strain>
    </source>
</reference>
<evidence type="ECO:0000313" key="3">
    <source>
        <dbReference type="EMBL" id="KAF2680796.1"/>
    </source>
</evidence>
<keyword evidence="2" id="KW-0812">Transmembrane</keyword>
<dbReference type="EMBL" id="MU005594">
    <property type="protein sequence ID" value="KAF2680796.1"/>
    <property type="molecule type" value="Genomic_DNA"/>
</dbReference>
<dbReference type="OrthoDB" id="5372451at2759"/>
<feature type="compositionally biased region" description="Low complexity" evidence="1">
    <location>
        <begin position="607"/>
        <end position="625"/>
    </location>
</feature>
<keyword evidence="2" id="KW-1133">Transmembrane helix</keyword>
<gene>
    <name evidence="3" type="ORF">K458DRAFT_249449</name>
</gene>
<feature type="transmembrane region" description="Helical" evidence="2">
    <location>
        <begin position="28"/>
        <end position="49"/>
    </location>
</feature>
<feature type="transmembrane region" description="Helical" evidence="2">
    <location>
        <begin position="95"/>
        <end position="116"/>
    </location>
</feature>
<proteinExistence type="predicted"/>
<feature type="region of interest" description="Disordered" evidence="1">
    <location>
        <begin position="1"/>
        <end position="23"/>
    </location>
</feature>
<evidence type="ECO:0000256" key="1">
    <source>
        <dbReference type="SAM" id="MobiDB-lite"/>
    </source>
</evidence>
<keyword evidence="4" id="KW-1185">Reference proteome</keyword>
<feature type="non-terminal residue" evidence="3">
    <location>
        <position position="1"/>
    </location>
</feature>
<keyword evidence="2" id="KW-0472">Membrane</keyword>
<organism evidence="3 4">
    <name type="scientific">Lentithecium fluviatile CBS 122367</name>
    <dbReference type="NCBI Taxonomy" id="1168545"/>
    <lineage>
        <taxon>Eukaryota</taxon>
        <taxon>Fungi</taxon>
        <taxon>Dikarya</taxon>
        <taxon>Ascomycota</taxon>
        <taxon>Pezizomycotina</taxon>
        <taxon>Dothideomycetes</taxon>
        <taxon>Pleosporomycetidae</taxon>
        <taxon>Pleosporales</taxon>
        <taxon>Massarineae</taxon>
        <taxon>Lentitheciaceae</taxon>
        <taxon>Lentithecium</taxon>
    </lineage>
</organism>
<evidence type="ECO:0000313" key="4">
    <source>
        <dbReference type="Proteomes" id="UP000799291"/>
    </source>
</evidence>
<feature type="transmembrane region" description="Helical" evidence="2">
    <location>
        <begin position="70"/>
        <end position="89"/>
    </location>
</feature>
<feature type="non-terminal residue" evidence="3">
    <location>
        <position position="726"/>
    </location>
</feature>
<evidence type="ECO:0000256" key="2">
    <source>
        <dbReference type="SAM" id="Phobius"/>
    </source>
</evidence>
<accession>A0A6G1IRC4</accession>
<dbReference type="Proteomes" id="UP000799291">
    <property type="component" value="Unassembled WGS sequence"/>
</dbReference>
<protein>
    <submittedName>
        <fullName evidence="3">Uncharacterized protein</fullName>
    </submittedName>
</protein>
<dbReference type="AlphaFoldDB" id="A0A6G1IRC4"/>
<sequence>ANAECSKVPHRKPVPLPGPPRAKTTTSVTSLVCVAATFLGTVLCSWRWMFSGAPLLLFSLFLGETNGYRVLPWMPLWAIFTSLNFAYAVAATSWLLYWVFAAFCYPALLLSCLFQFDTAGQFARRRCRRMLRRMHFIQDTIGLFDLPGLEIDTDTIGLFVLRGLTFSWSTLTGTAYGIEVGVKLSEDMELAIQTDKVVVKLFRRIEIGDVYANVKGKDEMSFGAIQPFPNERDMSKDQFIATDTPILKAASDGISRARYQFDGLSEPEKTDKPVKRLSPDEVKARKEYEETIRQICDTSTSYFSSEMLKKIAAERGTDSVLDTDTTRRAAVCAHVHDQPTIAHPPRKSVRLSTLRHNSHPKIKAFLHRLPFLYRLLLNPVSYFHPIYIESVTTAGSGKWFVSLMKNHFFKHYSTSDAEIRRLEGRISAWLADANFTVGLSKLYCTGHVPMDTDYDIECKFKIGDLMAHRTIPGTVELTQVIHLGGADVTFNLPSFLLPHHEHRMPPKLTDFEEMKLEQEIQEAEGTPQAVQLTKELERKRRDETSMKISAHGHLPALFDQELLNFVAATVKATKVIEIEKGYEELILKRQATDKLELEIRRTDSIASGASETAASDDASNASADSLDSEPATIASQSSTASPRSSTFGARMNQTFKGVNAKMKDGWRKAGINTVNVVANDRWIAKIVGNIMRKLEKAQGDVGYSGLIALPLAEYRERAEALSKILP</sequence>